<comment type="caution">
    <text evidence="1">The sequence shown here is derived from an EMBL/GenBank/DDBJ whole genome shotgun (WGS) entry which is preliminary data.</text>
</comment>
<name>A0AA38P4Y9_9AGAR</name>
<reference evidence="1" key="1">
    <citation type="submission" date="2022-08" db="EMBL/GenBank/DDBJ databases">
        <authorList>
            <consortium name="DOE Joint Genome Institute"/>
            <person name="Min B."/>
            <person name="Riley R."/>
            <person name="Sierra-Patev S."/>
            <person name="Naranjo-Ortiz M."/>
            <person name="Looney B."/>
            <person name="Konkel Z."/>
            <person name="Slot J.C."/>
            <person name="Sakamoto Y."/>
            <person name="Steenwyk J.L."/>
            <person name="Rokas A."/>
            <person name="Carro J."/>
            <person name="Camarero S."/>
            <person name="Ferreira P."/>
            <person name="Molpeceres G."/>
            <person name="Ruiz-Duenas F.J."/>
            <person name="Serrano A."/>
            <person name="Henrissat B."/>
            <person name="Drula E."/>
            <person name="Hughes K.W."/>
            <person name="Mata J.L."/>
            <person name="Ishikawa N.K."/>
            <person name="Vargas-Isla R."/>
            <person name="Ushijima S."/>
            <person name="Smith C.A."/>
            <person name="Ahrendt S."/>
            <person name="Andreopoulos W."/>
            <person name="He G."/>
            <person name="Labutti K."/>
            <person name="Lipzen A."/>
            <person name="Ng V."/>
            <person name="Sandor L."/>
            <person name="Barry K."/>
            <person name="Martinez A.T."/>
            <person name="Xiao Y."/>
            <person name="Gibbons J.G."/>
            <person name="Terashima K."/>
            <person name="Hibbett D.S."/>
            <person name="Grigoriev I.V."/>
        </authorList>
    </citation>
    <scope>NUCLEOTIDE SEQUENCE</scope>
    <source>
        <strain evidence="1">TFB9207</strain>
    </source>
</reference>
<dbReference type="EMBL" id="MU806338">
    <property type="protein sequence ID" value="KAJ3836230.1"/>
    <property type="molecule type" value="Genomic_DNA"/>
</dbReference>
<gene>
    <name evidence="1" type="ORF">F5878DRAFT_272371</name>
</gene>
<accession>A0AA38P4Y9</accession>
<dbReference type="AlphaFoldDB" id="A0AA38P4Y9"/>
<evidence type="ECO:0000313" key="2">
    <source>
        <dbReference type="Proteomes" id="UP001163846"/>
    </source>
</evidence>
<protein>
    <submittedName>
        <fullName evidence="1">Uncharacterized protein</fullName>
    </submittedName>
</protein>
<organism evidence="1 2">
    <name type="scientific">Lentinula raphanica</name>
    <dbReference type="NCBI Taxonomy" id="153919"/>
    <lineage>
        <taxon>Eukaryota</taxon>
        <taxon>Fungi</taxon>
        <taxon>Dikarya</taxon>
        <taxon>Basidiomycota</taxon>
        <taxon>Agaricomycotina</taxon>
        <taxon>Agaricomycetes</taxon>
        <taxon>Agaricomycetidae</taxon>
        <taxon>Agaricales</taxon>
        <taxon>Marasmiineae</taxon>
        <taxon>Omphalotaceae</taxon>
        <taxon>Lentinula</taxon>
    </lineage>
</organism>
<proteinExistence type="predicted"/>
<dbReference type="Proteomes" id="UP001163846">
    <property type="component" value="Unassembled WGS sequence"/>
</dbReference>
<sequence>MAIFQVNSAVNLDIIAKESIEDLDDPDLFISKPASLKRKLNPEAESKTSSQSANNIRLAKRRAEEMAVLGPNSGHPSEEVLNKEPIRTALVSEELPIAEGGWVASDCSYVGAKKKHSLEELQSKKDFTRVPWKGKDTVCAIDAENRVVLVAVGKPDDPTYSCDAENMTNLMLEIGANTDWTKDELNSRRGKFASATCGWSHGNGQPHPMRLGGERQELMEAFVSNKCVERVAAHQSDSFARYFPKAHEEYRGRNEQLKERIPEFDGNIKGSVFNGCTANFGPNTWTYIHRDTRNAPGACAITAGGNFDSTKGGQLIVWDLRLIFDFPAGSTILLPSALFRHSNIPVRDGEQRVSFTQYTAGGIHRWLEYGGRTKEAFEIEDPEGYSKMLEEREGRWRKALEVFSTYDELKASGVVGSTTGTR</sequence>
<keyword evidence="2" id="KW-1185">Reference proteome</keyword>
<evidence type="ECO:0000313" key="1">
    <source>
        <dbReference type="EMBL" id="KAJ3836230.1"/>
    </source>
</evidence>
<dbReference type="Gene3D" id="3.60.130.30">
    <property type="match status" value="1"/>
</dbReference>